<dbReference type="GO" id="GO:0005886">
    <property type="term" value="C:plasma membrane"/>
    <property type="evidence" value="ECO:0007669"/>
    <property type="project" value="UniProtKB-SubCell"/>
</dbReference>
<dbReference type="AlphaFoldDB" id="A0A7V4U3J3"/>
<gene>
    <name evidence="17" type="ORF">ENK44_16930</name>
</gene>
<evidence type="ECO:0000256" key="2">
    <source>
        <dbReference type="ARBA" id="ARBA00008224"/>
    </source>
</evidence>
<feature type="domain" description="HMA" evidence="16">
    <location>
        <begin position="141"/>
        <end position="207"/>
    </location>
</feature>
<dbReference type="SUPFAM" id="SSF55008">
    <property type="entry name" value="HMA, heavy metal-associated domain"/>
    <property type="match status" value="1"/>
</dbReference>
<evidence type="ECO:0000256" key="11">
    <source>
        <dbReference type="ARBA" id="ARBA00022989"/>
    </source>
</evidence>
<protein>
    <recommendedName>
        <fullName evidence="3">Mercuric transport protein MerT</fullName>
    </recommendedName>
    <alternativeName>
        <fullName evidence="13">Mercury ion transport protein</fullName>
    </alternativeName>
</protein>
<dbReference type="PROSITE" id="PS50846">
    <property type="entry name" value="HMA_2"/>
    <property type="match status" value="1"/>
</dbReference>
<evidence type="ECO:0000256" key="9">
    <source>
        <dbReference type="ARBA" id="ARBA00022723"/>
    </source>
</evidence>
<dbReference type="InterPro" id="IPR036163">
    <property type="entry name" value="HMA_dom_sf"/>
</dbReference>
<dbReference type="InterPro" id="IPR006121">
    <property type="entry name" value="HMA_dom"/>
</dbReference>
<keyword evidence="6" id="KW-1003">Cell membrane</keyword>
<organism evidence="17">
    <name type="scientific">Caldithrix abyssi</name>
    <dbReference type="NCBI Taxonomy" id="187145"/>
    <lineage>
        <taxon>Bacteria</taxon>
        <taxon>Pseudomonadati</taxon>
        <taxon>Calditrichota</taxon>
        <taxon>Calditrichia</taxon>
        <taxon>Calditrichales</taxon>
        <taxon>Calditrichaceae</taxon>
        <taxon>Caldithrix</taxon>
    </lineage>
</organism>
<evidence type="ECO:0000256" key="4">
    <source>
        <dbReference type="ARBA" id="ARBA00022448"/>
    </source>
</evidence>
<accession>A0A7V4U3J3</accession>
<evidence type="ECO:0000256" key="15">
    <source>
        <dbReference type="SAM" id="Phobius"/>
    </source>
</evidence>
<proteinExistence type="inferred from homology"/>
<dbReference type="Pfam" id="PF02411">
    <property type="entry name" value="MerT"/>
    <property type="match status" value="1"/>
</dbReference>
<name>A0A7V4U3J3_CALAY</name>
<evidence type="ECO:0000256" key="3">
    <source>
        <dbReference type="ARBA" id="ARBA00017053"/>
    </source>
</evidence>
<keyword evidence="7" id="KW-0997">Cell inner membrane</keyword>
<evidence type="ECO:0000256" key="12">
    <source>
        <dbReference type="ARBA" id="ARBA00023136"/>
    </source>
</evidence>
<dbReference type="PROSITE" id="PS01047">
    <property type="entry name" value="HMA_1"/>
    <property type="match status" value="1"/>
</dbReference>
<dbReference type="Pfam" id="PF00403">
    <property type="entry name" value="HMA"/>
    <property type="match status" value="1"/>
</dbReference>
<dbReference type="Gene3D" id="1.10.287.910">
    <property type="entry name" value="bacterial mercury transporter, merf"/>
    <property type="match status" value="1"/>
</dbReference>
<feature type="transmembrane region" description="Helical" evidence="15">
    <location>
        <begin position="59"/>
        <end position="76"/>
    </location>
</feature>
<keyword evidence="10" id="KW-0476">Mercury</keyword>
<dbReference type="InterPro" id="IPR017969">
    <property type="entry name" value="Heavy-metal-associated_CS"/>
</dbReference>
<evidence type="ECO:0000259" key="16">
    <source>
        <dbReference type="PROSITE" id="PS50846"/>
    </source>
</evidence>
<keyword evidence="8 15" id="KW-0812">Transmembrane</keyword>
<dbReference type="FunFam" id="3.30.70.100:FF:000005">
    <property type="entry name" value="Copper-exporting P-type ATPase A"/>
    <property type="match status" value="1"/>
</dbReference>
<evidence type="ECO:0000313" key="17">
    <source>
        <dbReference type="EMBL" id="HGY57396.1"/>
    </source>
</evidence>
<reference evidence="17" key="1">
    <citation type="journal article" date="2020" name="mSystems">
        <title>Genome- and Community-Level Interaction Insights into Carbon Utilization and Element Cycling Functions of Hydrothermarchaeota in Hydrothermal Sediment.</title>
        <authorList>
            <person name="Zhou Z."/>
            <person name="Liu Y."/>
            <person name="Xu W."/>
            <person name="Pan J."/>
            <person name="Luo Z.H."/>
            <person name="Li M."/>
        </authorList>
    </citation>
    <scope>NUCLEOTIDE SEQUENCE [LARGE SCALE GENOMIC DNA]</scope>
    <source>
        <strain evidence="17">HyVt-577</strain>
    </source>
</reference>
<feature type="transmembrane region" description="Helical" evidence="15">
    <location>
        <begin position="101"/>
        <end position="120"/>
    </location>
</feature>
<keyword evidence="9" id="KW-0479">Metal-binding</keyword>
<sequence length="214" mass="22726">MNVKSVNTEKAPKKRGLTAAVLAALAASVCCVGPLVLIGLGIGGAWVSNLTALEPFRPYFMGLTFILLGYAFYRIYRKPKAEECQPGSYCANPKSDRINKISLWTVTAFVLVLFAVPYIAGYSASTPDESGVSAFEIGDVQKAMLDVQGMTCASCPATVKAALTKVPGVLKAEVSFEKKKAVVLFDASKASPQDLVEATTNAGYPSTVSKNEQE</sequence>
<evidence type="ECO:0000256" key="10">
    <source>
        <dbReference type="ARBA" id="ARBA00022914"/>
    </source>
</evidence>
<feature type="transmembrane region" description="Helical" evidence="15">
    <location>
        <begin position="21"/>
        <end position="47"/>
    </location>
</feature>
<dbReference type="GO" id="GO:0046872">
    <property type="term" value="F:metal ion binding"/>
    <property type="evidence" value="ECO:0007669"/>
    <property type="project" value="UniProtKB-KW"/>
</dbReference>
<dbReference type="EMBL" id="DRQG01000156">
    <property type="protein sequence ID" value="HGY57396.1"/>
    <property type="molecule type" value="Genomic_DNA"/>
</dbReference>
<keyword evidence="5" id="KW-0475">Mercuric resistance</keyword>
<dbReference type="PANTHER" id="PTHR46594">
    <property type="entry name" value="P-TYPE CATION-TRANSPORTING ATPASE"/>
    <property type="match status" value="1"/>
</dbReference>
<evidence type="ECO:0000256" key="1">
    <source>
        <dbReference type="ARBA" id="ARBA00004429"/>
    </source>
</evidence>
<evidence type="ECO:0000256" key="8">
    <source>
        <dbReference type="ARBA" id="ARBA00022692"/>
    </source>
</evidence>
<dbReference type="InterPro" id="IPR003457">
    <property type="entry name" value="Transprt_MerT"/>
</dbReference>
<dbReference type="GO" id="GO:0015097">
    <property type="term" value="F:mercury ion transmembrane transporter activity"/>
    <property type="evidence" value="ECO:0007669"/>
    <property type="project" value="InterPro"/>
</dbReference>
<dbReference type="Gene3D" id="3.30.70.100">
    <property type="match status" value="1"/>
</dbReference>
<dbReference type="CDD" id="cd00371">
    <property type="entry name" value="HMA"/>
    <property type="match status" value="1"/>
</dbReference>
<evidence type="ECO:0000256" key="5">
    <source>
        <dbReference type="ARBA" id="ARBA00022466"/>
    </source>
</evidence>
<dbReference type="PANTHER" id="PTHR46594:SF4">
    <property type="entry name" value="P-TYPE CATION-TRANSPORTING ATPASE"/>
    <property type="match status" value="1"/>
</dbReference>
<dbReference type="Proteomes" id="UP000885779">
    <property type="component" value="Unassembled WGS sequence"/>
</dbReference>
<keyword evidence="11 15" id="KW-1133">Transmembrane helix</keyword>
<evidence type="ECO:0000256" key="14">
    <source>
        <dbReference type="ARBA" id="ARBA00045720"/>
    </source>
</evidence>
<evidence type="ECO:0000256" key="6">
    <source>
        <dbReference type="ARBA" id="ARBA00022475"/>
    </source>
</evidence>
<evidence type="ECO:0000256" key="13">
    <source>
        <dbReference type="ARBA" id="ARBA00030934"/>
    </source>
</evidence>
<keyword evidence="12 15" id="KW-0472">Membrane</keyword>
<comment type="function">
    <text evidence="14">Involved in mercury resistance. Probably transfers a mercuric ion from the periplasmic Hg(2+)-binding protein MerP to the cytoplasmic mercuric reductase MerA.</text>
</comment>
<keyword evidence="4" id="KW-0813">Transport</keyword>
<comment type="subcellular location">
    <subcellularLocation>
        <location evidence="1">Cell inner membrane</location>
        <topology evidence="1">Multi-pass membrane protein</topology>
    </subcellularLocation>
</comment>
<comment type="caution">
    <text evidence="17">The sequence shown here is derived from an EMBL/GenBank/DDBJ whole genome shotgun (WGS) entry which is preliminary data.</text>
</comment>
<evidence type="ECO:0000256" key="7">
    <source>
        <dbReference type="ARBA" id="ARBA00022519"/>
    </source>
</evidence>
<comment type="similarity">
    <text evidence="2">Belongs to the MerT family.</text>
</comment>